<feature type="binding site" evidence="8">
    <location>
        <begin position="211"/>
        <end position="212"/>
    </location>
    <ligand>
        <name>NADP(+)</name>
        <dbReference type="ChEBI" id="CHEBI:58349"/>
    </ligand>
</feature>
<evidence type="ECO:0000256" key="2">
    <source>
        <dbReference type="ARBA" id="ARBA00008312"/>
    </source>
</evidence>
<evidence type="ECO:0000313" key="10">
    <source>
        <dbReference type="EMBL" id="KAE8758185.1"/>
    </source>
</evidence>
<keyword evidence="3" id="KW-0285">Flavoprotein</keyword>
<evidence type="ECO:0000256" key="5">
    <source>
        <dbReference type="ARBA" id="ARBA00022857"/>
    </source>
</evidence>
<feature type="binding site" evidence="8">
    <location>
        <begin position="167"/>
        <end position="170"/>
    </location>
    <ligand>
        <name>NADP(+)</name>
        <dbReference type="ChEBI" id="CHEBI:58349"/>
    </ligand>
</feature>
<feature type="binding site" evidence="8">
    <location>
        <position position="370"/>
    </location>
    <ligand>
        <name>NADP(+)</name>
        <dbReference type="ChEBI" id="CHEBI:58349"/>
    </ligand>
</feature>
<dbReference type="InterPro" id="IPR055275">
    <property type="entry name" value="Ferredox_Rdtase"/>
</dbReference>
<evidence type="ECO:0000256" key="7">
    <source>
        <dbReference type="PIRSR" id="PIRSR000362-1"/>
    </source>
</evidence>
<proteinExistence type="inferred from homology"/>
<dbReference type="Gene3D" id="3.40.50.720">
    <property type="entry name" value="NAD(P)-binding Rossmann-like Domain"/>
    <property type="match status" value="1"/>
</dbReference>
<comment type="caution">
    <text evidence="10">The sequence shown here is derived from an EMBL/GenBank/DDBJ whole genome shotgun (WGS) entry which is preliminary data.</text>
</comment>
<dbReference type="GO" id="GO:0016491">
    <property type="term" value="F:oxidoreductase activity"/>
    <property type="evidence" value="ECO:0007669"/>
    <property type="project" value="UniProtKB-KW"/>
</dbReference>
<accession>A0A6N6WC04</accession>
<evidence type="ECO:0000256" key="6">
    <source>
        <dbReference type="ARBA" id="ARBA00023002"/>
    </source>
</evidence>
<evidence type="ECO:0000256" key="1">
    <source>
        <dbReference type="ARBA" id="ARBA00001974"/>
    </source>
</evidence>
<sequence>MIDADVAARVVRGEEFVMPISVAVVGSGPAGMYLVEALQRHVPTPPLIDVIDRLPTPFGLVRSGVAPDHASVRAVTQRFEQAFSRHGVRFLGGVEIGQAVSLDRLRELYDAVVLACGCPVDNTLDIPGEHLPGVWGSARFTGWYNAHPDHAELEIAELPETVMVIGNGNVAIDVARLLTKPVDSLAQTDISPRAMDMLRESRVRKVVLAGRRSPMDARFSVKELEELGEAADVSLSLPTGTEFPDSTVIASLPAPQASMLNALARFSNSAMSGKARAIELQFLGRPVEIIGRTRVEAMRFERMRMNGNIVEGTRSFFNVRCDVVISCIGYRVKRLAPLNIDERRGSFLHEDGRIEEGLYCTGWARRGPGGTIATNRADAAQIAARISKEVSAIGGEGPSGLDKLLAERGIRPVVFEDWKAIDRAECTRATGGAPRRKFHTVEEMLGICGIDRVSAASA</sequence>
<dbReference type="PIRSF" id="PIRSF000362">
    <property type="entry name" value="FNR"/>
    <property type="match status" value="1"/>
</dbReference>
<keyword evidence="6" id="KW-0560">Oxidoreductase</keyword>
<protein>
    <recommendedName>
        <fullName evidence="9">FAD/NAD(P)-binding domain-containing protein</fullName>
    </recommendedName>
</protein>
<dbReference type="InterPro" id="IPR023753">
    <property type="entry name" value="FAD/NAD-binding_dom"/>
</dbReference>
<organism evidence="10 11">
    <name type="scientific">Paraburkholderia madseniana</name>
    <dbReference type="NCBI Taxonomy" id="2599607"/>
    <lineage>
        <taxon>Bacteria</taxon>
        <taxon>Pseudomonadati</taxon>
        <taxon>Pseudomonadota</taxon>
        <taxon>Betaproteobacteria</taxon>
        <taxon>Burkholderiales</taxon>
        <taxon>Burkholderiaceae</taxon>
        <taxon>Paraburkholderia</taxon>
    </lineage>
</organism>
<dbReference type="InterPro" id="IPR021163">
    <property type="entry name" value="Ferredox_Rdtase_adrenod"/>
</dbReference>
<comment type="similarity">
    <text evidence="2">Belongs to the ferredoxin--NADP reductase type 1 family.</text>
</comment>
<dbReference type="InterPro" id="IPR036188">
    <property type="entry name" value="FAD/NAD-bd_sf"/>
</dbReference>
<dbReference type="AlphaFoldDB" id="A0A6N6WC04"/>
<dbReference type="RefSeq" id="WP_154561651.1">
    <property type="nucleotide sequence ID" value="NZ_VOSW01000036.1"/>
</dbReference>
<evidence type="ECO:0000256" key="4">
    <source>
        <dbReference type="ARBA" id="ARBA00022827"/>
    </source>
</evidence>
<dbReference type="PANTHER" id="PTHR48467">
    <property type="entry name" value="GLUTAMATE SYNTHASE 1 [NADH], CHLOROPLASTIC-LIKE"/>
    <property type="match status" value="1"/>
</dbReference>
<evidence type="ECO:0000256" key="8">
    <source>
        <dbReference type="PIRSR" id="PIRSR000362-2"/>
    </source>
</evidence>
<feature type="binding site" evidence="8">
    <location>
        <position position="223"/>
    </location>
    <ligand>
        <name>NADP(+)</name>
        <dbReference type="ChEBI" id="CHEBI:58349"/>
    </ligand>
</feature>
<reference evidence="10 11" key="1">
    <citation type="journal article" date="2020" name="Int. J. Syst. Evol. Microbiol.">
        <title>Paraburkholderia madseniana sp. nov., a phenolic acid-degrading bacterium isolated from acidic forest soil.</title>
        <authorList>
            <person name="Wilhelm R.C."/>
            <person name="Murphy S.J.L."/>
            <person name="Feriancek N.M."/>
            <person name="Karasz D.C."/>
            <person name="DeRito C.M."/>
            <person name="Newman J.D."/>
            <person name="Buckley D.H."/>
        </authorList>
    </citation>
    <scope>NUCLEOTIDE SEQUENCE [LARGE SCALE GENOMIC DNA]</scope>
    <source>
        <strain evidence="10 11">RP11</strain>
    </source>
</reference>
<feature type="binding site" evidence="7">
    <location>
        <position position="60"/>
    </location>
    <ligand>
        <name>FAD</name>
        <dbReference type="ChEBI" id="CHEBI:57692"/>
    </ligand>
</feature>
<feature type="binding site" evidence="7">
    <location>
        <position position="30"/>
    </location>
    <ligand>
        <name>FAD</name>
        <dbReference type="ChEBI" id="CHEBI:57692"/>
    </ligand>
</feature>
<gene>
    <name evidence="10" type="ORF">FSO04_19875</name>
</gene>
<feature type="binding site" evidence="7">
    <location>
        <position position="363"/>
    </location>
    <ligand>
        <name>FAD</name>
        <dbReference type="ChEBI" id="CHEBI:57692"/>
    </ligand>
</feature>
<feature type="binding site" evidence="7">
    <location>
        <position position="96"/>
    </location>
    <ligand>
        <name>FAD</name>
        <dbReference type="ChEBI" id="CHEBI:57692"/>
    </ligand>
</feature>
<dbReference type="EMBL" id="VOSW01000036">
    <property type="protein sequence ID" value="KAE8758185.1"/>
    <property type="molecule type" value="Genomic_DNA"/>
</dbReference>
<dbReference type="Gene3D" id="3.50.50.60">
    <property type="entry name" value="FAD/NAD(P)-binding domain"/>
    <property type="match status" value="1"/>
</dbReference>
<evidence type="ECO:0000259" key="9">
    <source>
        <dbReference type="Pfam" id="PF07992"/>
    </source>
</evidence>
<evidence type="ECO:0000313" key="11">
    <source>
        <dbReference type="Proteomes" id="UP000463700"/>
    </source>
</evidence>
<dbReference type="PRINTS" id="PR00419">
    <property type="entry name" value="ADXRDTASE"/>
</dbReference>
<dbReference type="SUPFAM" id="SSF51971">
    <property type="entry name" value="Nucleotide-binding domain"/>
    <property type="match status" value="1"/>
</dbReference>
<comment type="cofactor">
    <cofactor evidence="1 7">
        <name>FAD</name>
        <dbReference type="ChEBI" id="CHEBI:57692"/>
    </cofactor>
</comment>
<dbReference type="Proteomes" id="UP000463700">
    <property type="component" value="Unassembled WGS sequence"/>
</dbReference>
<feature type="domain" description="FAD/NAD(P)-binding" evidence="9">
    <location>
        <begin position="21"/>
        <end position="352"/>
    </location>
</feature>
<feature type="binding site" evidence="7">
    <location>
        <begin position="370"/>
        <end position="372"/>
    </location>
    <ligand>
        <name>FAD</name>
        <dbReference type="ChEBI" id="CHEBI:57692"/>
    </ligand>
</feature>
<evidence type="ECO:0000256" key="3">
    <source>
        <dbReference type="ARBA" id="ARBA00022630"/>
    </source>
</evidence>
<dbReference type="Pfam" id="PF07992">
    <property type="entry name" value="Pyr_redox_2"/>
    <property type="match status" value="1"/>
</dbReference>
<keyword evidence="5 8" id="KW-0521">NADP</keyword>
<dbReference type="PANTHER" id="PTHR48467:SF1">
    <property type="entry name" value="GLUTAMATE SYNTHASE 1 [NADH], CHLOROPLASTIC-LIKE"/>
    <property type="match status" value="1"/>
</dbReference>
<keyword evidence="4 7" id="KW-0274">FAD</keyword>
<dbReference type="OrthoDB" id="9815647at2"/>
<name>A0A6N6WC04_9BURK</name>